<dbReference type="Proteomes" id="UP000468650">
    <property type="component" value="Unassembled WGS sequence"/>
</dbReference>
<dbReference type="OrthoDB" id="820403at2"/>
<keyword evidence="3" id="KW-1185">Reference proteome</keyword>
<dbReference type="Pfam" id="PF13648">
    <property type="entry name" value="Lipocalin_4"/>
    <property type="match status" value="1"/>
</dbReference>
<gene>
    <name evidence="2" type="ORF">F8C67_05985</name>
</gene>
<comment type="caution">
    <text evidence="2">The sequence shown here is derived from an EMBL/GenBank/DDBJ whole genome shotgun (WGS) entry which is preliminary data.</text>
</comment>
<evidence type="ECO:0000313" key="2">
    <source>
        <dbReference type="EMBL" id="KAB2813708.1"/>
    </source>
</evidence>
<organism evidence="2 3">
    <name type="scientific">Phaeocystidibacter luteus</name>
    <dbReference type="NCBI Taxonomy" id="911197"/>
    <lineage>
        <taxon>Bacteria</taxon>
        <taxon>Pseudomonadati</taxon>
        <taxon>Bacteroidota</taxon>
        <taxon>Flavobacteriia</taxon>
        <taxon>Flavobacteriales</taxon>
        <taxon>Phaeocystidibacteraceae</taxon>
        <taxon>Phaeocystidibacter</taxon>
    </lineage>
</organism>
<sequence>MKRTLGWMSILLLTAACSNESFDESDLTGAWRGHDVEIVTSDPSLVSIFKKQYSLHKSSVLNFSENKTYSFQEMTTHTSTDGKWYVNDQKLLITNFGDTVAYQIVKLTEDSLITSSTVHFDKAANGEKLEVEILQTYAKAD</sequence>
<dbReference type="RefSeq" id="WP_151666910.1">
    <property type="nucleotide sequence ID" value="NZ_WBVO01000003.1"/>
</dbReference>
<dbReference type="PROSITE" id="PS51257">
    <property type="entry name" value="PROKAR_LIPOPROTEIN"/>
    <property type="match status" value="1"/>
</dbReference>
<accession>A0A6N6RJB6</accession>
<name>A0A6N6RJB6_9FLAO</name>
<reference evidence="2 3" key="1">
    <citation type="submission" date="2019-09" db="EMBL/GenBank/DDBJ databases">
        <title>Genomes of family Cryomorphaceae.</title>
        <authorList>
            <person name="Bowman J.P."/>
        </authorList>
    </citation>
    <scope>NUCLEOTIDE SEQUENCE [LARGE SCALE GENOMIC DNA]</scope>
    <source>
        <strain evidence="2 3">LMG 25704</strain>
    </source>
</reference>
<dbReference type="AlphaFoldDB" id="A0A6N6RJB6"/>
<dbReference type="InterPro" id="IPR024311">
    <property type="entry name" value="Lipocalin-like"/>
</dbReference>
<protein>
    <submittedName>
        <fullName evidence="2">Lipocalin family protein</fullName>
    </submittedName>
</protein>
<proteinExistence type="predicted"/>
<evidence type="ECO:0000313" key="3">
    <source>
        <dbReference type="Proteomes" id="UP000468650"/>
    </source>
</evidence>
<evidence type="ECO:0000259" key="1">
    <source>
        <dbReference type="Pfam" id="PF13648"/>
    </source>
</evidence>
<dbReference type="EMBL" id="WBVO01000003">
    <property type="protein sequence ID" value="KAB2813708.1"/>
    <property type="molecule type" value="Genomic_DNA"/>
</dbReference>
<feature type="domain" description="Lipocalin-like" evidence="1">
    <location>
        <begin position="27"/>
        <end position="112"/>
    </location>
</feature>